<dbReference type="Pfam" id="PF04103">
    <property type="entry name" value="CD20"/>
    <property type="match status" value="1"/>
</dbReference>
<feature type="region of interest" description="Disordered" evidence="6">
    <location>
        <begin position="600"/>
        <end position="713"/>
    </location>
</feature>
<feature type="compositionally biased region" description="Polar residues" evidence="6">
    <location>
        <begin position="474"/>
        <end position="489"/>
    </location>
</feature>
<name>A0AAJ7WT13_PETMA</name>
<evidence type="ECO:0000256" key="6">
    <source>
        <dbReference type="SAM" id="MobiDB-lite"/>
    </source>
</evidence>
<protein>
    <submittedName>
        <fullName evidence="9">Protein FAM189A1-like isoform X1</fullName>
    </submittedName>
</protein>
<dbReference type="KEGG" id="pmrn:116941896"/>
<evidence type="ECO:0000256" key="2">
    <source>
        <dbReference type="ARBA" id="ARBA00022692"/>
    </source>
</evidence>
<comment type="similarity">
    <text evidence="5">Belongs to the ENTREP family.</text>
</comment>
<evidence type="ECO:0000256" key="7">
    <source>
        <dbReference type="SAM" id="Phobius"/>
    </source>
</evidence>
<evidence type="ECO:0000256" key="1">
    <source>
        <dbReference type="ARBA" id="ARBA00004141"/>
    </source>
</evidence>
<organism evidence="8 9">
    <name type="scientific">Petromyzon marinus</name>
    <name type="common">Sea lamprey</name>
    <dbReference type="NCBI Taxonomy" id="7757"/>
    <lineage>
        <taxon>Eukaryota</taxon>
        <taxon>Metazoa</taxon>
        <taxon>Chordata</taxon>
        <taxon>Craniata</taxon>
        <taxon>Vertebrata</taxon>
        <taxon>Cyclostomata</taxon>
        <taxon>Hyperoartia</taxon>
        <taxon>Petromyzontiformes</taxon>
        <taxon>Petromyzontidae</taxon>
        <taxon>Petromyzon</taxon>
    </lineage>
</organism>
<proteinExistence type="inferred from homology"/>
<dbReference type="GO" id="GO:0016020">
    <property type="term" value="C:membrane"/>
    <property type="evidence" value="ECO:0007669"/>
    <property type="project" value="UniProtKB-SubCell"/>
</dbReference>
<evidence type="ECO:0000313" key="8">
    <source>
        <dbReference type="Proteomes" id="UP001318040"/>
    </source>
</evidence>
<feature type="transmembrane region" description="Helical" evidence="7">
    <location>
        <begin position="108"/>
        <end position="129"/>
    </location>
</feature>
<dbReference type="AlphaFoldDB" id="A0AAJ7WT13"/>
<feature type="region of interest" description="Disordered" evidence="6">
    <location>
        <begin position="784"/>
        <end position="834"/>
    </location>
</feature>
<feature type="compositionally biased region" description="Basic and acidic residues" evidence="6">
    <location>
        <begin position="491"/>
        <end position="513"/>
    </location>
</feature>
<feature type="compositionally biased region" description="Low complexity" evidence="6">
    <location>
        <begin position="411"/>
        <end position="442"/>
    </location>
</feature>
<dbReference type="InterPro" id="IPR030431">
    <property type="entry name" value="ENTREP1-3"/>
</dbReference>
<dbReference type="PANTHER" id="PTHR17615">
    <property type="entry name" value="PROTEIN FAM189A"/>
    <property type="match status" value="1"/>
</dbReference>
<accession>A0AAJ7WT13</accession>
<feature type="transmembrane region" description="Helical" evidence="7">
    <location>
        <begin position="47"/>
        <end position="72"/>
    </location>
</feature>
<evidence type="ECO:0000256" key="5">
    <source>
        <dbReference type="ARBA" id="ARBA00034309"/>
    </source>
</evidence>
<feature type="compositionally biased region" description="Polar residues" evidence="6">
    <location>
        <begin position="600"/>
        <end position="615"/>
    </location>
</feature>
<feature type="compositionally biased region" description="Polar residues" evidence="6">
    <location>
        <begin position="331"/>
        <end position="341"/>
    </location>
</feature>
<reference evidence="9" key="1">
    <citation type="submission" date="2025-08" db="UniProtKB">
        <authorList>
            <consortium name="RefSeq"/>
        </authorList>
    </citation>
    <scope>IDENTIFICATION</scope>
    <source>
        <tissue evidence="9">Sperm</tissue>
    </source>
</reference>
<dbReference type="RefSeq" id="XP_032809119.1">
    <property type="nucleotide sequence ID" value="XM_032953228.1"/>
</dbReference>
<dbReference type="Proteomes" id="UP001318040">
    <property type="component" value="Chromosome 13"/>
</dbReference>
<feature type="compositionally biased region" description="Low complexity" evidence="6">
    <location>
        <begin position="390"/>
        <end position="402"/>
    </location>
</feature>
<feature type="compositionally biased region" description="Polar residues" evidence="6">
    <location>
        <begin position="802"/>
        <end position="816"/>
    </location>
</feature>
<keyword evidence="2 7" id="KW-0812">Transmembrane</keyword>
<evidence type="ECO:0000313" key="9">
    <source>
        <dbReference type="RefSeq" id="XP_032809119.1"/>
    </source>
</evidence>
<feature type="compositionally biased region" description="Gly residues" evidence="6">
    <location>
        <begin position="696"/>
        <end position="707"/>
    </location>
</feature>
<evidence type="ECO:0000256" key="4">
    <source>
        <dbReference type="ARBA" id="ARBA00023136"/>
    </source>
</evidence>
<evidence type="ECO:0000256" key="3">
    <source>
        <dbReference type="ARBA" id="ARBA00022989"/>
    </source>
</evidence>
<dbReference type="InterPro" id="IPR007237">
    <property type="entry name" value="CD20-like"/>
</dbReference>
<sequence>MPLRVSSARPRERAASHGDIGAGSSLGGPGHLGALTRVGPPRARARLLLALGVTQMVLGGLIVAVSFAALALTTSARVRHSCPFWAGFSVLLSGLIGVLSWKRPISLVITFFTLLSAVCVMLNLAGSILSCQNAQLVTSLEYCHLINLEDDVCVCCENPKLNGCSNLGDTLKLNPLQACDSVRLALKDLLFSVCALNIISVAVCALATATRCMQMISSDVIHIFVPHRADQNSDDCPNARDSIFQGEDFDDFIPPVPPPPYYPPAYGHAALPESLRVGRLALTHYSIGHVYGARLGSPDPCFPGDLPPPYEAVVSQPSLQQTSSFEDQMTDASYSNSNYNRTNEESLSPGGASEELGGVPDEDGATEASCSMAAHCSPRSGEDLSPPCSPAGARSSAAATPSRGGGGGGLAQAPPGDAGGSPRTPRTPRTPSTPRTPRTPRCPARRPSRGDDDAAGGSGGSGGTTPSTDDARSSAYSTARTGTAPSSPGSPDERSLPRDEPPSGRAGVARDARSFLPGRCRRGGGGGGGGLPRPRRLASRVLRVTSLSAEDVGQGCCVVPLEMDAAFDAGGRTVERSGGGGGGRTGASMGCLPGKLSFSRLSRSTSDPCSQSSATLVAEDESEGTSVDLSDLSGGMKSLRITEGSRQSSVQGSRDHLPLRQQQQQQQQAVSSSPPGSLEQRGPVVRRPKRPHLRGDGGAGGAGGRGWAEGAQPRPRSLVDLKAYRDTKLLVARFLEHSDAADNLSPEVQHVVDNIRSVIALDEGHMEEAIASANVIDQAIAGCQSDRPQSRQPSRRARRQSLNLNSCGETSSSAPSAQRRLPHHGEHDRPHSHIGICRETVL</sequence>
<feature type="region of interest" description="Disordered" evidence="6">
    <location>
        <begin position="331"/>
        <end position="534"/>
    </location>
</feature>
<feature type="region of interest" description="Disordered" evidence="6">
    <location>
        <begin position="1"/>
        <end position="28"/>
    </location>
</feature>
<feature type="transmembrane region" description="Helical" evidence="7">
    <location>
        <begin position="84"/>
        <end position="101"/>
    </location>
</feature>
<keyword evidence="3 7" id="KW-1133">Transmembrane helix</keyword>
<comment type="subcellular location">
    <subcellularLocation>
        <location evidence="1">Membrane</location>
        <topology evidence="1">Multi-pass membrane protein</topology>
    </subcellularLocation>
</comment>
<gene>
    <name evidence="9" type="primary">LOC116941896</name>
</gene>
<dbReference type="PANTHER" id="PTHR17615:SF9">
    <property type="entry name" value="PROTEIN FAM189A1"/>
    <property type="match status" value="1"/>
</dbReference>
<keyword evidence="8" id="KW-1185">Reference proteome</keyword>
<keyword evidence="4 7" id="KW-0472">Membrane</keyword>